<name>A0A916QE39_9BACL</name>
<proteinExistence type="inferred from homology"/>
<keyword evidence="4" id="KW-1185">Reference proteome</keyword>
<dbReference type="InterPro" id="IPR001482">
    <property type="entry name" value="T2SS/T4SS_dom"/>
</dbReference>
<dbReference type="EMBL" id="BMAQ01000008">
    <property type="protein sequence ID" value="GFR37919.1"/>
    <property type="molecule type" value="Genomic_DNA"/>
</dbReference>
<reference evidence="3" key="1">
    <citation type="submission" date="2020-08" db="EMBL/GenBank/DDBJ databases">
        <authorList>
            <person name="Uke A."/>
            <person name="Chhe C."/>
            <person name="Baramee S."/>
            <person name="Kosugi A."/>
        </authorList>
    </citation>
    <scope>NUCLEOTIDE SEQUENCE</scope>
    <source>
        <strain evidence="3">DA-C8</strain>
    </source>
</reference>
<organism evidence="3 4">
    <name type="scientific">Insulibacter thermoxylanivorax</name>
    <dbReference type="NCBI Taxonomy" id="2749268"/>
    <lineage>
        <taxon>Bacteria</taxon>
        <taxon>Bacillati</taxon>
        <taxon>Bacillota</taxon>
        <taxon>Bacilli</taxon>
        <taxon>Bacillales</taxon>
        <taxon>Paenibacillaceae</taxon>
        <taxon>Insulibacter</taxon>
    </lineage>
</organism>
<dbReference type="SUPFAM" id="SSF52540">
    <property type="entry name" value="P-loop containing nucleoside triphosphate hydrolases"/>
    <property type="match status" value="1"/>
</dbReference>
<dbReference type="Pfam" id="PF00437">
    <property type="entry name" value="T2SSE"/>
    <property type="match status" value="1"/>
</dbReference>
<dbReference type="RefSeq" id="WP_200966183.1">
    <property type="nucleotide sequence ID" value="NZ_BMAQ01000008.1"/>
</dbReference>
<evidence type="ECO:0000256" key="1">
    <source>
        <dbReference type="ARBA" id="ARBA00006611"/>
    </source>
</evidence>
<dbReference type="InterPro" id="IPR050921">
    <property type="entry name" value="T4SS_GSP_E_ATPase"/>
</dbReference>
<comment type="similarity">
    <text evidence="1">Belongs to the GSP E family.</text>
</comment>
<dbReference type="InterPro" id="IPR027417">
    <property type="entry name" value="P-loop_NTPase"/>
</dbReference>
<dbReference type="PANTHER" id="PTHR30486:SF6">
    <property type="entry name" value="TYPE IV PILUS RETRACTATION ATPASE PILT"/>
    <property type="match status" value="1"/>
</dbReference>
<reference evidence="3" key="2">
    <citation type="journal article" date="2021" name="Data Brief">
        <title>Draft genome sequence data of the facultative, thermophilic, xylanolytic bacterium Paenibacillus sp. strain DA-C8.</title>
        <authorList>
            <person name="Chhe C."/>
            <person name="Uke A."/>
            <person name="Baramee S."/>
            <person name="Ungkulpasvich U."/>
            <person name="Tachaapaikoon C."/>
            <person name="Pason P."/>
            <person name="Waeonukul R."/>
            <person name="Ratanakhanokchai K."/>
            <person name="Kosugi A."/>
        </authorList>
    </citation>
    <scope>NUCLEOTIDE SEQUENCE</scope>
    <source>
        <strain evidence="3">DA-C8</strain>
    </source>
</reference>
<dbReference type="GO" id="GO:0016887">
    <property type="term" value="F:ATP hydrolysis activity"/>
    <property type="evidence" value="ECO:0007669"/>
    <property type="project" value="InterPro"/>
</dbReference>
<evidence type="ECO:0000313" key="3">
    <source>
        <dbReference type="EMBL" id="GFR37919.1"/>
    </source>
</evidence>
<dbReference type="Gene3D" id="3.40.50.300">
    <property type="entry name" value="P-loop containing nucleotide triphosphate hydrolases"/>
    <property type="match status" value="1"/>
</dbReference>
<dbReference type="Proteomes" id="UP000654993">
    <property type="component" value="Unassembled WGS sequence"/>
</dbReference>
<dbReference type="Gene3D" id="3.30.450.380">
    <property type="match status" value="1"/>
</dbReference>
<dbReference type="PANTHER" id="PTHR30486">
    <property type="entry name" value="TWITCHING MOTILITY PROTEIN PILT"/>
    <property type="match status" value="1"/>
</dbReference>
<dbReference type="AlphaFoldDB" id="A0A916QE39"/>
<evidence type="ECO:0000259" key="2">
    <source>
        <dbReference type="Pfam" id="PF00437"/>
    </source>
</evidence>
<evidence type="ECO:0000313" key="4">
    <source>
        <dbReference type="Proteomes" id="UP000654993"/>
    </source>
</evidence>
<feature type="domain" description="Bacterial type II secretion system protein E" evidence="2">
    <location>
        <begin position="142"/>
        <end position="343"/>
    </location>
</feature>
<accession>A0A916QE39</accession>
<comment type="caution">
    <text evidence="3">The sequence shown here is derived from an EMBL/GenBank/DDBJ whole genome shotgun (WGS) entry which is preliminary data.</text>
</comment>
<gene>
    <name evidence="3" type="ORF">PRECH8_12150</name>
</gene>
<sequence length="436" mass="50158">MYLGSDEEFMEIVDDIRAYLVDHRAESEEEQIAYSTALNRAVLGYSRERQAFLAMIQDRLAARRLHHLRPLSTQYATMAEAVFAEVIGMNVLESVLRDKEDLEEVQVIGTRIFEVRQGRALRSAYSFRSVEEVERLQQNLVLYNRDAINTRKRWAEVSLPDGSRVTMTSFGYTREPTITIRFFPVQVVKLDDLIQEPYHTLNEDASLLLKAFVSARLNLIIIGATNTGKSHLLKALIAEIPDEQRIVTIEQRCELLLGRTFPDKNIVEFETSDEDGVRLGEQAFRLALRQSPERIILAEIRDQEANLYVRACTRGHMGSMTTAHVNTLEDVPDAITDMCMLDKRGMNPERLRRRIARFVTQIGIEMQLVQGMRKIVRIAEISELDGQILVRDLIAYDADSDTWRAVQRISSESSEWIKRHAPEAYSRLRQRGWVTD</sequence>
<protein>
    <recommendedName>
        <fullName evidence="2">Bacterial type II secretion system protein E domain-containing protein</fullName>
    </recommendedName>
</protein>